<evidence type="ECO:0000256" key="2">
    <source>
        <dbReference type="RuleBase" id="RU369065"/>
    </source>
</evidence>
<dbReference type="Pfam" id="PF06200">
    <property type="entry name" value="tify"/>
    <property type="match status" value="1"/>
</dbReference>
<comment type="subcellular location">
    <subcellularLocation>
        <location evidence="2">Nucleus</location>
    </subcellularLocation>
</comment>
<feature type="region of interest" description="Disordered" evidence="3">
    <location>
        <begin position="240"/>
        <end position="276"/>
    </location>
</feature>
<feature type="domain" description="Tify" evidence="4">
    <location>
        <begin position="127"/>
        <end position="162"/>
    </location>
</feature>
<dbReference type="InterPro" id="IPR040390">
    <property type="entry name" value="TIFY/JAZ"/>
</dbReference>
<dbReference type="GO" id="GO:0005634">
    <property type="term" value="C:nucleus"/>
    <property type="evidence" value="ECO:0007669"/>
    <property type="project" value="UniProtKB-SubCell"/>
</dbReference>
<dbReference type="PROSITE" id="PS51320">
    <property type="entry name" value="TIFY"/>
    <property type="match status" value="1"/>
</dbReference>
<comment type="caution">
    <text evidence="5">The sequence shown here is derived from an EMBL/GenBank/DDBJ whole genome shotgun (WGS) entry which is preliminary data.</text>
</comment>
<proteinExistence type="inferred from homology"/>
<evidence type="ECO:0000256" key="1">
    <source>
        <dbReference type="ARBA" id="ARBA00008614"/>
    </source>
</evidence>
<gene>
    <name evidence="5" type="ORF">L1049_004277</name>
</gene>
<feature type="region of interest" description="Disordered" evidence="3">
    <location>
        <begin position="106"/>
        <end position="126"/>
    </location>
</feature>
<feature type="region of interest" description="Disordered" evidence="3">
    <location>
        <begin position="54"/>
        <end position="73"/>
    </location>
</feature>
<evidence type="ECO:0000313" key="6">
    <source>
        <dbReference type="Proteomes" id="UP001415857"/>
    </source>
</evidence>
<dbReference type="SMART" id="SM00979">
    <property type="entry name" value="TIFY"/>
    <property type="match status" value="1"/>
</dbReference>
<dbReference type="Pfam" id="PF09425">
    <property type="entry name" value="Jas_motif"/>
    <property type="match status" value="1"/>
</dbReference>
<dbReference type="InterPro" id="IPR010399">
    <property type="entry name" value="Tify_dom"/>
</dbReference>
<protein>
    <recommendedName>
        <fullName evidence="2">Protein TIFY</fullName>
    </recommendedName>
    <alternativeName>
        <fullName evidence="2">Jasmonate ZIM domain-containing protein</fullName>
    </alternativeName>
</protein>
<keyword evidence="2" id="KW-1184">Jasmonic acid signaling pathway</keyword>
<keyword evidence="2" id="KW-0539">Nucleus</keyword>
<name>A0AAP0WW01_LIQFO</name>
<comment type="domain">
    <text evidence="2">The jas domain is required for interaction with COI1.</text>
</comment>
<dbReference type="Proteomes" id="UP001415857">
    <property type="component" value="Unassembled WGS sequence"/>
</dbReference>
<evidence type="ECO:0000259" key="4">
    <source>
        <dbReference type="PROSITE" id="PS51320"/>
    </source>
</evidence>
<sequence>MSNLPGVSENEKLAGRKSSGKALERSNFAQTCSLLSQYLKEKGSFGDLSREMAGKLEAKEKPETFWPSAPTMNLPLPKMEKSGETSGQNGVAPNVKSMDFFPQTSFGSSEDHDTVSTKTDFSKPAATEPETAQMTIFYAGQVLVFNDFPANKASEIMVLASKRSSHNSSAVLSTSGQDKINATSFVAAGSSNIIVSTSGPNSTPERIQHQPQAIDSDLRIVRRASLHRFFEKRKDRVTARAPYQVNDSHSTPPKPEDGNSWLDLEAQPSKQLELKL</sequence>
<dbReference type="PANTHER" id="PTHR33077">
    <property type="entry name" value="PROTEIN TIFY 4A-RELATED-RELATED"/>
    <property type="match status" value="1"/>
</dbReference>
<dbReference type="GO" id="GO:0031347">
    <property type="term" value="P:regulation of defense response"/>
    <property type="evidence" value="ECO:0007669"/>
    <property type="project" value="UniProtKB-UniRule"/>
</dbReference>
<dbReference type="PANTHER" id="PTHR33077:SF52">
    <property type="entry name" value="PROTEIN TIFY 11D"/>
    <property type="match status" value="1"/>
</dbReference>
<organism evidence="5 6">
    <name type="scientific">Liquidambar formosana</name>
    <name type="common">Formosan gum</name>
    <dbReference type="NCBI Taxonomy" id="63359"/>
    <lineage>
        <taxon>Eukaryota</taxon>
        <taxon>Viridiplantae</taxon>
        <taxon>Streptophyta</taxon>
        <taxon>Embryophyta</taxon>
        <taxon>Tracheophyta</taxon>
        <taxon>Spermatophyta</taxon>
        <taxon>Magnoliopsida</taxon>
        <taxon>eudicotyledons</taxon>
        <taxon>Gunneridae</taxon>
        <taxon>Pentapetalae</taxon>
        <taxon>Saxifragales</taxon>
        <taxon>Altingiaceae</taxon>
        <taxon>Liquidambar</taxon>
    </lineage>
</organism>
<feature type="region of interest" description="Disordered" evidence="3">
    <location>
        <begin position="1"/>
        <end position="26"/>
    </location>
</feature>
<accession>A0AAP0WW01</accession>
<keyword evidence="6" id="KW-1185">Reference proteome</keyword>
<dbReference type="InterPro" id="IPR018467">
    <property type="entry name" value="CCT_CS"/>
</dbReference>
<evidence type="ECO:0000313" key="5">
    <source>
        <dbReference type="EMBL" id="KAK9281377.1"/>
    </source>
</evidence>
<evidence type="ECO:0000256" key="3">
    <source>
        <dbReference type="SAM" id="MobiDB-lite"/>
    </source>
</evidence>
<feature type="compositionally biased region" description="Basic and acidic residues" evidence="3">
    <location>
        <begin position="54"/>
        <end position="63"/>
    </location>
</feature>
<dbReference type="AlphaFoldDB" id="A0AAP0WW01"/>
<comment type="similarity">
    <text evidence="1 2">Belongs to the TIFY/JAZ family.</text>
</comment>
<dbReference type="GO" id="GO:2000022">
    <property type="term" value="P:regulation of jasmonic acid mediated signaling pathway"/>
    <property type="evidence" value="ECO:0007669"/>
    <property type="project" value="UniProtKB-UniRule"/>
</dbReference>
<comment type="function">
    <text evidence="2">Repressor of jasmonate responses.</text>
</comment>
<dbReference type="EMBL" id="JBBPBK010000007">
    <property type="protein sequence ID" value="KAK9281377.1"/>
    <property type="molecule type" value="Genomic_DNA"/>
</dbReference>
<reference evidence="5 6" key="1">
    <citation type="journal article" date="2024" name="Plant J.">
        <title>Genome sequences and population genomics reveal climatic adaptation and genomic divergence between two closely related sweetgum species.</title>
        <authorList>
            <person name="Xu W.Q."/>
            <person name="Ren C.Q."/>
            <person name="Zhang X.Y."/>
            <person name="Comes H.P."/>
            <person name="Liu X.H."/>
            <person name="Li Y.G."/>
            <person name="Kettle C.J."/>
            <person name="Jalonen R."/>
            <person name="Gaisberger H."/>
            <person name="Ma Y.Z."/>
            <person name="Qiu Y.X."/>
        </authorList>
    </citation>
    <scope>NUCLEOTIDE SEQUENCE [LARGE SCALE GENOMIC DNA]</scope>
    <source>
        <strain evidence="5">Hangzhou</strain>
    </source>
</reference>
<dbReference type="GO" id="GO:0009611">
    <property type="term" value="P:response to wounding"/>
    <property type="evidence" value="ECO:0007669"/>
    <property type="project" value="UniProtKB-UniRule"/>
</dbReference>